<sequence>MGINKERISHTPYLTLVYTLTSKGSDNNSIPMPHSLDLNKKSPHVSQPSAVHCQTIRDIHTPGNCPSSHLGPKRPLIQSQSVKIPQNRNNKKKEILVSPSAPTPPLFVPVCTIIPA</sequence>
<gene>
    <name evidence="1" type="ORF">BDR25DRAFT_5966</name>
</gene>
<dbReference type="EMBL" id="MU003492">
    <property type="protein sequence ID" value="KAF2477965.1"/>
    <property type="molecule type" value="Genomic_DNA"/>
</dbReference>
<accession>A0ACB6RI06</accession>
<protein>
    <submittedName>
        <fullName evidence="1">Uncharacterized protein</fullName>
    </submittedName>
</protein>
<reference evidence="1" key="1">
    <citation type="journal article" date="2020" name="Stud. Mycol.">
        <title>101 Dothideomycetes genomes: a test case for predicting lifestyles and emergence of pathogens.</title>
        <authorList>
            <person name="Haridas S."/>
            <person name="Albert R."/>
            <person name="Binder M."/>
            <person name="Bloem J."/>
            <person name="Labutti K."/>
            <person name="Salamov A."/>
            <person name="Andreopoulos B."/>
            <person name="Baker S."/>
            <person name="Barry K."/>
            <person name="Bills G."/>
            <person name="Bluhm B."/>
            <person name="Cannon C."/>
            <person name="Castanera R."/>
            <person name="Culley D."/>
            <person name="Daum C."/>
            <person name="Ezra D."/>
            <person name="Gonzalez J."/>
            <person name="Henrissat B."/>
            <person name="Kuo A."/>
            <person name="Liang C."/>
            <person name="Lipzen A."/>
            <person name="Lutzoni F."/>
            <person name="Magnuson J."/>
            <person name="Mondo S."/>
            <person name="Nolan M."/>
            <person name="Ohm R."/>
            <person name="Pangilinan J."/>
            <person name="Park H.-J."/>
            <person name="Ramirez L."/>
            <person name="Alfaro M."/>
            <person name="Sun H."/>
            <person name="Tritt A."/>
            <person name="Yoshinaga Y."/>
            <person name="Zwiers L.-H."/>
            <person name="Turgeon B."/>
            <person name="Goodwin S."/>
            <person name="Spatafora J."/>
            <person name="Crous P."/>
            <person name="Grigoriev I."/>
        </authorList>
    </citation>
    <scope>NUCLEOTIDE SEQUENCE</scope>
    <source>
        <strain evidence="1">ATCC 200398</strain>
    </source>
</reference>
<name>A0ACB6RI06_9PLEO</name>
<keyword evidence="2" id="KW-1185">Reference proteome</keyword>
<proteinExistence type="predicted"/>
<evidence type="ECO:0000313" key="1">
    <source>
        <dbReference type="EMBL" id="KAF2477965.1"/>
    </source>
</evidence>
<comment type="caution">
    <text evidence="1">The sequence shown here is derived from an EMBL/GenBank/DDBJ whole genome shotgun (WGS) entry which is preliminary data.</text>
</comment>
<organism evidence="1 2">
    <name type="scientific">Lindgomyces ingoldianus</name>
    <dbReference type="NCBI Taxonomy" id="673940"/>
    <lineage>
        <taxon>Eukaryota</taxon>
        <taxon>Fungi</taxon>
        <taxon>Dikarya</taxon>
        <taxon>Ascomycota</taxon>
        <taxon>Pezizomycotina</taxon>
        <taxon>Dothideomycetes</taxon>
        <taxon>Pleosporomycetidae</taxon>
        <taxon>Pleosporales</taxon>
        <taxon>Lindgomycetaceae</taxon>
        <taxon>Lindgomyces</taxon>
    </lineage>
</organism>
<dbReference type="Proteomes" id="UP000799755">
    <property type="component" value="Unassembled WGS sequence"/>
</dbReference>
<evidence type="ECO:0000313" key="2">
    <source>
        <dbReference type="Proteomes" id="UP000799755"/>
    </source>
</evidence>